<keyword evidence="2" id="KW-0328">Glycosyltransferase</keyword>
<dbReference type="PANTHER" id="PTHR45947">
    <property type="entry name" value="SULFOQUINOVOSYL TRANSFERASE SQD2"/>
    <property type="match status" value="1"/>
</dbReference>
<accession>Z4WQF9</accession>
<name>Z4WQF9_9PORP</name>
<organism evidence="2 3">
    <name type="scientific">Porphyromonas catoniae ATCC 51270</name>
    <dbReference type="NCBI Taxonomy" id="887901"/>
    <lineage>
        <taxon>Bacteria</taxon>
        <taxon>Pseudomonadati</taxon>
        <taxon>Bacteroidota</taxon>
        <taxon>Bacteroidia</taxon>
        <taxon>Bacteroidales</taxon>
        <taxon>Porphyromonadaceae</taxon>
        <taxon>Porphyromonas</taxon>
    </lineage>
</organism>
<proteinExistence type="predicted"/>
<reference evidence="2 3" key="1">
    <citation type="submission" date="2014-01" db="EMBL/GenBank/DDBJ databases">
        <authorList>
            <person name="Durkin A.S."/>
            <person name="McCorrison J."/>
            <person name="Torralba M."/>
            <person name="Gillis M."/>
            <person name="Haft D.H."/>
            <person name="Methe B."/>
            <person name="Sutton G."/>
            <person name="Nelson K.E."/>
        </authorList>
    </citation>
    <scope>NUCLEOTIDE SEQUENCE [LARGE SCALE GENOMIC DNA]</scope>
    <source>
        <strain evidence="2 3">ATCC 51270</strain>
    </source>
</reference>
<comment type="caution">
    <text evidence="2">The sequence shown here is derived from an EMBL/GenBank/DDBJ whole genome shotgun (WGS) entry which is preliminary data.</text>
</comment>
<feature type="domain" description="Glycosyl transferase family 1" evidence="1">
    <location>
        <begin position="258"/>
        <end position="406"/>
    </location>
</feature>
<protein>
    <submittedName>
        <fullName evidence="2">Glycosyltransferase, group 1 family protein</fullName>
        <ecNumber evidence="2">2.4.-.-</ecNumber>
    </submittedName>
</protein>
<dbReference type="InterPro" id="IPR001296">
    <property type="entry name" value="Glyco_trans_1"/>
</dbReference>
<keyword evidence="2" id="KW-0808">Transferase</keyword>
<keyword evidence="3" id="KW-1185">Reference proteome</keyword>
<dbReference type="EC" id="2.4.-.-" evidence="2"/>
<dbReference type="EMBL" id="JDFF01000024">
    <property type="protein sequence ID" value="EWC91503.1"/>
    <property type="molecule type" value="Genomic_DNA"/>
</dbReference>
<evidence type="ECO:0000313" key="3">
    <source>
        <dbReference type="Proteomes" id="UP000023482"/>
    </source>
</evidence>
<gene>
    <name evidence="2" type="ORF">HMPREF0636_0451</name>
</gene>
<sequence length="449" mass="50585">MPHTHDRPLRILMLSTSDTGGGAAEACRRLLEVFEQIPQVEVRMLVLNQRTDSSSVMSVARPPLLKVLGRAFFLAERAEIYLKNGRSRCNLFRVSTARFGFDVCHHPWVKWADILHLHWINQGFLSLPSLHRLARLGKPIFSTLHDLWVATGICHLPLEFGTMGRKLCSRYELGCGRCPLLMSEDEQDLSHQTLQKKRFLAQLPFRYIAVSQAEARLFEESYLMKGRMKPFVLPNPIDLSLFSPWVTTRNEYPQWYSPKVKHYLVFVAARLDDEVKGAHLLRQVCEEIKTQSPERAEELCLLLVGNIKNKETFADFPIQTLPLGAIQDRHQLITLYNLSSVVLSTSIYETQGQTLVEGLASGAAAMAFACGGPEDIVVDGVNGYLIPAFDAELYAQRLLLLLSQREAGAFTKETCQASVQSFGAKTIALQLLSLYEYALTHPTQPEAKQ</sequence>
<dbReference type="GO" id="GO:0016757">
    <property type="term" value="F:glycosyltransferase activity"/>
    <property type="evidence" value="ECO:0007669"/>
    <property type="project" value="UniProtKB-KW"/>
</dbReference>
<dbReference type="Proteomes" id="UP000023482">
    <property type="component" value="Unassembled WGS sequence"/>
</dbReference>
<dbReference type="AlphaFoldDB" id="Z4WQF9"/>
<dbReference type="InterPro" id="IPR050194">
    <property type="entry name" value="Glycosyltransferase_grp1"/>
</dbReference>
<dbReference type="Pfam" id="PF00534">
    <property type="entry name" value="Glycos_transf_1"/>
    <property type="match status" value="1"/>
</dbReference>
<evidence type="ECO:0000313" key="2">
    <source>
        <dbReference type="EMBL" id="EWC91503.1"/>
    </source>
</evidence>
<dbReference type="PANTHER" id="PTHR45947:SF3">
    <property type="entry name" value="SULFOQUINOVOSYL TRANSFERASE SQD2"/>
    <property type="match status" value="1"/>
</dbReference>
<dbReference type="PATRIC" id="fig|887901.3.peg.1460"/>
<evidence type="ECO:0000259" key="1">
    <source>
        <dbReference type="Pfam" id="PF00534"/>
    </source>
</evidence>
<dbReference type="Gene3D" id="3.40.50.2000">
    <property type="entry name" value="Glycogen Phosphorylase B"/>
    <property type="match status" value="2"/>
</dbReference>
<dbReference type="SUPFAM" id="SSF53756">
    <property type="entry name" value="UDP-Glycosyltransferase/glycogen phosphorylase"/>
    <property type="match status" value="1"/>
</dbReference>